<evidence type="ECO:0000256" key="2">
    <source>
        <dbReference type="SAM" id="SignalP"/>
    </source>
</evidence>
<accession>A0A0L8KRA4</accession>
<feature type="signal peptide" evidence="2">
    <location>
        <begin position="1"/>
        <end position="41"/>
    </location>
</feature>
<dbReference type="InterPro" id="IPR011047">
    <property type="entry name" value="Quinoprotein_ADH-like_sf"/>
</dbReference>
<evidence type="ECO:0000313" key="3">
    <source>
        <dbReference type="EMBL" id="KOG28249.1"/>
    </source>
</evidence>
<dbReference type="EMBL" id="LGUS01000235">
    <property type="protein sequence ID" value="KOG28249.1"/>
    <property type="molecule type" value="Genomic_DNA"/>
</dbReference>
<dbReference type="Proteomes" id="UP000037251">
    <property type="component" value="Unassembled WGS sequence"/>
</dbReference>
<dbReference type="eggNOG" id="ENOG5030VWV">
    <property type="taxonomic scope" value="Bacteria"/>
</dbReference>
<dbReference type="SUPFAM" id="SSF50998">
    <property type="entry name" value="Quinoprotein alcohol dehydrogenase-like"/>
    <property type="match status" value="1"/>
</dbReference>
<protein>
    <recommendedName>
        <fullName evidence="5">Lipoprotein</fullName>
    </recommendedName>
</protein>
<proteinExistence type="predicted"/>
<evidence type="ECO:0008006" key="5">
    <source>
        <dbReference type="Google" id="ProtNLM"/>
    </source>
</evidence>
<evidence type="ECO:0000256" key="1">
    <source>
        <dbReference type="SAM" id="MobiDB-lite"/>
    </source>
</evidence>
<evidence type="ECO:0000313" key="4">
    <source>
        <dbReference type="Proteomes" id="UP000037251"/>
    </source>
</evidence>
<sequence>MLSTNGTRLRTFGAPTRATTGLTLSVVLSLALLSGCGGADADTAGKAPKASGSADATPAAAPSGPAYTGPALPGFAPKAAWSLPGEGHFRALDLGGTLLFAKRANGEYLSDNDPSTLVEPTRALFTYDTDEPEPLTLEFRDAKTGAVNKTLKVTAGSIERTTWHGGTPAIVVATASTTESDGLTEAKTSSTAVVYDAEGTKLGQVSGYEEGQILDGYRVETVDNTLRLTPVDGGTARTVTCTGTAADCTYRPEQGMADGFATHAPLIADTYYAGFENATNYESDPELVSLNDLATGKKVWSSGDAQVPPGVALDDEGAPASGAVRVLRVTDGKALVGWQSDIASGTWIDAWYDLASGKLTASYKASEEVLFSPDGSVAAKDAEEVDVNYSGTALWQVADGKRLWTQAEGETALDPLRFTRDGAVLYGLTDDGALAVDARTREVLAKDLPEESVPLVETATGYGYLSTGDGFFAFAPA</sequence>
<dbReference type="AlphaFoldDB" id="A0A0L8KRA4"/>
<dbReference type="STRING" id="67356.AQJ84_15685"/>
<feature type="compositionally biased region" description="Low complexity" evidence="1">
    <location>
        <begin position="50"/>
        <end position="65"/>
    </location>
</feature>
<organism evidence="3 4">
    <name type="scientific">Streptomyces resistomycificus</name>
    <dbReference type="NCBI Taxonomy" id="67356"/>
    <lineage>
        <taxon>Bacteria</taxon>
        <taxon>Bacillati</taxon>
        <taxon>Actinomycetota</taxon>
        <taxon>Actinomycetes</taxon>
        <taxon>Kitasatosporales</taxon>
        <taxon>Streptomycetaceae</taxon>
        <taxon>Streptomyces</taxon>
        <taxon>Streptomyces aurantiacus group</taxon>
    </lineage>
</organism>
<gene>
    <name evidence="3" type="ORF">ADK37_40005</name>
</gene>
<name>A0A0L8KRA4_9ACTN</name>
<feature type="chain" id="PRO_5011858506" description="Lipoprotein" evidence="2">
    <location>
        <begin position="42"/>
        <end position="477"/>
    </location>
</feature>
<keyword evidence="2" id="KW-0732">Signal</keyword>
<comment type="caution">
    <text evidence="3">The sequence shown here is derived from an EMBL/GenBank/DDBJ whole genome shotgun (WGS) entry which is preliminary data.</text>
</comment>
<reference evidence="4" key="1">
    <citation type="submission" date="2015-07" db="EMBL/GenBank/DDBJ databases">
        <authorList>
            <person name="Ju K.-S."/>
            <person name="Doroghazi J.R."/>
            <person name="Metcalf W.W."/>
        </authorList>
    </citation>
    <scope>NUCLEOTIDE SEQUENCE [LARGE SCALE GENOMIC DNA]</scope>
    <source>
        <strain evidence="4">NRRL 2290</strain>
    </source>
</reference>
<feature type="region of interest" description="Disordered" evidence="1">
    <location>
        <begin position="42"/>
        <end position="65"/>
    </location>
</feature>
<keyword evidence="4" id="KW-1185">Reference proteome</keyword>
<dbReference type="PATRIC" id="fig|67356.5.peg.8559"/>